<organism evidence="1 2">
    <name type="scientific">Cirrhinus mrigala</name>
    <name type="common">Mrigala</name>
    <dbReference type="NCBI Taxonomy" id="683832"/>
    <lineage>
        <taxon>Eukaryota</taxon>
        <taxon>Metazoa</taxon>
        <taxon>Chordata</taxon>
        <taxon>Craniata</taxon>
        <taxon>Vertebrata</taxon>
        <taxon>Euteleostomi</taxon>
        <taxon>Actinopterygii</taxon>
        <taxon>Neopterygii</taxon>
        <taxon>Teleostei</taxon>
        <taxon>Ostariophysi</taxon>
        <taxon>Cypriniformes</taxon>
        <taxon>Cyprinidae</taxon>
        <taxon>Labeoninae</taxon>
        <taxon>Labeonini</taxon>
        <taxon>Cirrhinus</taxon>
    </lineage>
</organism>
<name>A0ABD0REV0_CIRMR</name>
<dbReference type="Gene3D" id="1.20.1270.60">
    <property type="entry name" value="Arfaptin homology (AH) domain/BAR domain"/>
    <property type="match status" value="1"/>
</dbReference>
<evidence type="ECO:0000313" key="2">
    <source>
        <dbReference type="Proteomes" id="UP001529510"/>
    </source>
</evidence>
<feature type="non-terminal residue" evidence="1">
    <location>
        <position position="63"/>
    </location>
</feature>
<feature type="non-terminal residue" evidence="1">
    <location>
        <position position="1"/>
    </location>
</feature>
<protein>
    <submittedName>
        <fullName evidence="1">Uncharacterized protein</fullName>
    </submittedName>
</protein>
<dbReference type="EMBL" id="JAMKFB020000003">
    <property type="protein sequence ID" value="KAL0197021.1"/>
    <property type="molecule type" value="Genomic_DNA"/>
</dbReference>
<accession>A0ABD0REV0</accession>
<reference evidence="1 2" key="1">
    <citation type="submission" date="2024-05" db="EMBL/GenBank/DDBJ databases">
        <title>Genome sequencing and assembly of Indian major carp, Cirrhinus mrigala (Hamilton, 1822).</title>
        <authorList>
            <person name="Mohindra V."/>
            <person name="Chowdhury L.M."/>
            <person name="Lal K."/>
            <person name="Jena J.K."/>
        </authorList>
    </citation>
    <scope>NUCLEOTIDE SEQUENCE [LARGE SCALE GENOMIC DNA]</scope>
    <source>
        <strain evidence="1">CM1030</strain>
        <tissue evidence="1">Blood</tissue>
    </source>
</reference>
<gene>
    <name evidence="1" type="ORF">M9458_005561</name>
</gene>
<evidence type="ECO:0000313" key="1">
    <source>
        <dbReference type="EMBL" id="KAL0197021.1"/>
    </source>
</evidence>
<keyword evidence="2" id="KW-1185">Reference proteome</keyword>
<sequence>ATVNMFYFQRQQTEPVPLAYHNLEVTCRPCEPGEPYLHYILGKNLPEQPLKNFIFQEFIPQNK</sequence>
<proteinExistence type="predicted"/>
<comment type="caution">
    <text evidence="1">The sequence shown here is derived from an EMBL/GenBank/DDBJ whole genome shotgun (WGS) entry which is preliminary data.</text>
</comment>
<dbReference type="Proteomes" id="UP001529510">
    <property type="component" value="Unassembled WGS sequence"/>
</dbReference>
<dbReference type="InterPro" id="IPR027267">
    <property type="entry name" value="AH/BAR_dom_sf"/>
</dbReference>
<dbReference type="AlphaFoldDB" id="A0ABD0REV0"/>